<protein>
    <submittedName>
        <fullName evidence="5">Glycosyltransferase family 2 protein</fullName>
    </submittedName>
</protein>
<organism evidence="5 6">
    <name type="scientific">Camelliibacillus cellulosilyticus</name>
    <dbReference type="NCBI Taxonomy" id="2174486"/>
    <lineage>
        <taxon>Bacteria</taxon>
        <taxon>Bacillati</taxon>
        <taxon>Bacillota</taxon>
        <taxon>Bacilli</taxon>
        <taxon>Bacillales</taxon>
        <taxon>Sporolactobacillaceae</taxon>
        <taxon>Camelliibacillus</taxon>
    </lineage>
</organism>
<dbReference type="RefSeq" id="WP_376847175.1">
    <property type="nucleotide sequence ID" value="NZ_JBHSFW010000015.1"/>
</dbReference>
<evidence type="ECO:0000313" key="5">
    <source>
        <dbReference type="EMBL" id="MFC4620086.1"/>
    </source>
</evidence>
<dbReference type="CDD" id="cd00761">
    <property type="entry name" value="Glyco_tranf_GTA_type"/>
    <property type="match status" value="1"/>
</dbReference>
<evidence type="ECO:0000259" key="4">
    <source>
        <dbReference type="Pfam" id="PF00535"/>
    </source>
</evidence>
<dbReference type="Proteomes" id="UP001596022">
    <property type="component" value="Unassembled WGS sequence"/>
</dbReference>
<sequence length="331" mass="38670">MKPLVSIIVPIYKVAPYLRKCVDSILAQTLRHIEIILVDDGSPDQCGAICDDYAKRDSRVRVIHKQNGGQSSARNAGLDLASGDYIGFVDGDDYIHERMYEQLYALAEKYDSDIVVCKLSEVAQHDEKEQKDVHEMTIKHYSNLEALKQLYQPINGAFDGMGRLGKDWVYPVNKLYRKHLFKSLRFEKGRIYEDEFMIHRILYQCKRITTVSAHLYFYIQRPGSTINSPFSAKKFDRVYALKERADFFKTIDEKWLYHHAMRTYMEVFFWYFFKAKSVGIKEKMALKNLKKTMNKSLIALLTNPLISWKQKLMITLFVVNPTIYDLGKNIK</sequence>
<proteinExistence type="inferred from homology"/>
<feature type="domain" description="Glycosyltransferase 2-like" evidence="4">
    <location>
        <begin position="6"/>
        <end position="140"/>
    </location>
</feature>
<evidence type="ECO:0000313" key="6">
    <source>
        <dbReference type="Proteomes" id="UP001596022"/>
    </source>
</evidence>
<accession>A0ABV9GT08</accession>
<name>A0ABV9GT08_9BACL</name>
<dbReference type="InterPro" id="IPR029044">
    <property type="entry name" value="Nucleotide-diphossugar_trans"/>
</dbReference>
<reference evidence="6" key="1">
    <citation type="journal article" date="2019" name="Int. J. Syst. Evol. Microbiol.">
        <title>The Global Catalogue of Microorganisms (GCM) 10K type strain sequencing project: providing services to taxonomists for standard genome sequencing and annotation.</title>
        <authorList>
            <consortium name="The Broad Institute Genomics Platform"/>
            <consortium name="The Broad Institute Genome Sequencing Center for Infectious Disease"/>
            <person name="Wu L."/>
            <person name="Ma J."/>
        </authorList>
    </citation>
    <scope>NUCLEOTIDE SEQUENCE [LARGE SCALE GENOMIC DNA]</scope>
    <source>
        <strain evidence="6">CGMCC 1.16306</strain>
    </source>
</reference>
<dbReference type="Gene3D" id="3.90.550.10">
    <property type="entry name" value="Spore Coat Polysaccharide Biosynthesis Protein SpsA, Chain A"/>
    <property type="match status" value="1"/>
</dbReference>
<dbReference type="InterPro" id="IPR001173">
    <property type="entry name" value="Glyco_trans_2-like"/>
</dbReference>
<dbReference type="EMBL" id="JBHSFW010000015">
    <property type="protein sequence ID" value="MFC4620086.1"/>
    <property type="molecule type" value="Genomic_DNA"/>
</dbReference>
<keyword evidence="6" id="KW-1185">Reference proteome</keyword>
<dbReference type="Pfam" id="PF00535">
    <property type="entry name" value="Glycos_transf_2"/>
    <property type="match status" value="1"/>
</dbReference>
<evidence type="ECO:0000256" key="3">
    <source>
        <dbReference type="ARBA" id="ARBA00022679"/>
    </source>
</evidence>
<keyword evidence="3" id="KW-0808">Transferase</keyword>
<gene>
    <name evidence="5" type="ORF">ACFO4N_15340</name>
</gene>
<comment type="similarity">
    <text evidence="1">Belongs to the glycosyltransferase 2 family.</text>
</comment>
<comment type="caution">
    <text evidence="5">The sequence shown here is derived from an EMBL/GenBank/DDBJ whole genome shotgun (WGS) entry which is preliminary data.</text>
</comment>
<evidence type="ECO:0000256" key="2">
    <source>
        <dbReference type="ARBA" id="ARBA00022676"/>
    </source>
</evidence>
<dbReference type="SUPFAM" id="SSF53448">
    <property type="entry name" value="Nucleotide-diphospho-sugar transferases"/>
    <property type="match status" value="1"/>
</dbReference>
<dbReference type="PANTHER" id="PTHR22916">
    <property type="entry name" value="GLYCOSYLTRANSFERASE"/>
    <property type="match status" value="1"/>
</dbReference>
<keyword evidence="2" id="KW-0328">Glycosyltransferase</keyword>
<dbReference type="PANTHER" id="PTHR22916:SF51">
    <property type="entry name" value="GLYCOSYLTRANSFERASE EPSH-RELATED"/>
    <property type="match status" value="1"/>
</dbReference>
<evidence type="ECO:0000256" key="1">
    <source>
        <dbReference type="ARBA" id="ARBA00006739"/>
    </source>
</evidence>